<accession>A0A518G5W7</accession>
<dbReference type="PANTHER" id="PTHR24104">
    <property type="entry name" value="E3 UBIQUITIN-PROTEIN LIGASE NHLRC1-RELATED"/>
    <property type="match status" value="1"/>
</dbReference>
<dbReference type="InterPro" id="IPR050952">
    <property type="entry name" value="TRIM-NHL_E3_ligases"/>
</dbReference>
<name>A0A518G5W7_9BACT</name>
<organism evidence="1 2">
    <name type="scientific">Aureliella helgolandensis</name>
    <dbReference type="NCBI Taxonomy" id="2527968"/>
    <lineage>
        <taxon>Bacteria</taxon>
        <taxon>Pseudomonadati</taxon>
        <taxon>Planctomycetota</taxon>
        <taxon>Planctomycetia</taxon>
        <taxon>Pirellulales</taxon>
        <taxon>Pirellulaceae</taxon>
        <taxon>Aureliella</taxon>
    </lineage>
</organism>
<dbReference type="CDD" id="cd05819">
    <property type="entry name" value="NHL"/>
    <property type="match status" value="1"/>
</dbReference>
<evidence type="ECO:0000313" key="2">
    <source>
        <dbReference type="Proteomes" id="UP000318017"/>
    </source>
</evidence>
<keyword evidence="2" id="KW-1185">Reference proteome</keyword>
<proteinExistence type="predicted"/>
<keyword evidence="1" id="KW-0808">Transferase</keyword>
<protein>
    <submittedName>
        <fullName evidence="1">Serine/threonine-protein kinase PknD</fullName>
        <ecNumber evidence="1">2.7.11.1</ecNumber>
    </submittedName>
</protein>
<dbReference type="KEGG" id="ahel:Q31a_22910"/>
<reference evidence="1 2" key="1">
    <citation type="submission" date="2019-02" db="EMBL/GenBank/DDBJ databases">
        <title>Deep-cultivation of Planctomycetes and their phenomic and genomic characterization uncovers novel biology.</title>
        <authorList>
            <person name="Wiegand S."/>
            <person name="Jogler M."/>
            <person name="Boedeker C."/>
            <person name="Pinto D."/>
            <person name="Vollmers J."/>
            <person name="Rivas-Marin E."/>
            <person name="Kohn T."/>
            <person name="Peeters S.H."/>
            <person name="Heuer A."/>
            <person name="Rast P."/>
            <person name="Oberbeckmann S."/>
            <person name="Bunk B."/>
            <person name="Jeske O."/>
            <person name="Meyerdierks A."/>
            <person name="Storesund J.E."/>
            <person name="Kallscheuer N."/>
            <person name="Luecker S."/>
            <person name="Lage O.M."/>
            <person name="Pohl T."/>
            <person name="Merkel B.J."/>
            <person name="Hornburger P."/>
            <person name="Mueller R.-W."/>
            <person name="Bruemmer F."/>
            <person name="Labrenz M."/>
            <person name="Spormann A.M."/>
            <person name="Op den Camp H."/>
            <person name="Overmann J."/>
            <person name="Amann R."/>
            <person name="Jetten M.S.M."/>
            <person name="Mascher T."/>
            <person name="Medema M.H."/>
            <person name="Devos D.P."/>
            <person name="Kaster A.-K."/>
            <person name="Ovreas L."/>
            <person name="Rohde M."/>
            <person name="Galperin M.Y."/>
            <person name="Jogler C."/>
        </authorList>
    </citation>
    <scope>NUCLEOTIDE SEQUENCE [LARGE SCALE GENOMIC DNA]</scope>
    <source>
        <strain evidence="1 2">Q31a</strain>
    </source>
</reference>
<dbReference type="GO" id="GO:0008270">
    <property type="term" value="F:zinc ion binding"/>
    <property type="evidence" value="ECO:0007669"/>
    <property type="project" value="UniProtKB-KW"/>
</dbReference>
<dbReference type="GO" id="GO:0004674">
    <property type="term" value="F:protein serine/threonine kinase activity"/>
    <property type="evidence" value="ECO:0007669"/>
    <property type="project" value="UniProtKB-EC"/>
</dbReference>
<keyword evidence="1" id="KW-0418">Kinase</keyword>
<dbReference type="Pfam" id="PF24684">
    <property type="entry name" value="Vgb_lyase"/>
    <property type="match status" value="1"/>
</dbReference>
<dbReference type="EMBL" id="CP036298">
    <property type="protein sequence ID" value="QDV23978.1"/>
    <property type="molecule type" value="Genomic_DNA"/>
</dbReference>
<dbReference type="InterPro" id="IPR011042">
    <property type="entry name" value="6-blade_b-propeller_TolB-like"/>
</dbReference>
<dbReference type="SUPFAM" id="SSF63829">
    <property type="entry name" value="Calcium-dependent phosphotriesterase"/>
    <property type="match status" value="1"/>
</dbReference>
<evidence type="ECO:0000313" key="1">
    <source>
        <dbReference type="EMBL" id="QDV23978.1"/>
    </source>
</evidence>
<dbReference type="GO" id="GO:0061630">
    <property type="term" value="F:ubiquitin protein ligase activity"/>
    <property type="evidence" value="ECO:0007669"/>
    <property type="project" value="TreeGrafter"/>
</dbReference>
<dbReference type="AlphaFoldDB" id="A0A518G5W7"/>
<sequence>MASLACWIATGSSILQDAAAQDAVSSSLDAAAQGGALQVYPLDVTLNKEGNAFVADRSLHGVWQWKDEKLSILFEGSPKFRTPLNAAYSIATDVDGTLLVGDSATREVYRIGDDAVPKPITGGKIGIPIDIAVKSDGTIYVADLELRRLVRIPAGTGDVEAVASVNPRGVFADHQDRVWVVSQNPQQLLMVSDAGEVTAIVKERTFEFPHQVVVNRAGEAFVTDGYKKAIWRVKPGAAAEVFSSGAPLDGPVGIALDANDQLVVVDPRAQAVFRIDADGKAEEWFKIQKSK</sequence>
<dbReference type="Proteomes" id="UP000318017">
    <property type="component" value="Chromosome"/>
</dbReference>
<dbReference type="EC" id="2.7.11.1" evidence="1"/>
<dbReference type="GO" id="GO:0043161">
    <property type="term" value="P:proteasome-mediated ubiquitin-dependent protein catabolic process"/>
    <property type="evidence" value="ECO:0007669"/>
    <property type="project" value="TreeGrafter"/>
</dbReference>
<dbReference type="GO" id="GO:0000209">
    <property type="term" value="P:protein polyubiquitination"/>
    <property type="evidence" value="ECO:0007669"/>
    <property type="project" value="TreeGrafter"/>
</dbReference>
<dbReference type="PANTHER" id="PTHR24104:SF25">
    <property type="entry name" value="PROTEIN LIN-41"/>
    <property type="match status" value="1"/>
</dbReference>
<dbReference type="Gene3D" id="2.120.10.30">
    <property type="entry name" value="TolB, C-terminal domain"/>
    <property type="match status" value="1"/>
</dbReference>
<gene>
    <name evidence="1" type="primary">pknD_4</name>
    <name evidence="1" type="ORF">Q31a_22910</name>
</gene>